<reference evidence="2" key="1">
    <citation type="submission" date="2020-05" db="EMBL/GenBank/DDBJ databases">
        <title>Nod-independent and nitrogen-fixing Bradyrhizobium aeschynomene sp. nov. isolated from nodules of Aeschynomene indica.</title>
        <authorList>
            <person name="Zhang Z."/>
        </authorList>
    </citation>
    <scope>NUCLEOTIDE SEQUENCE</scope>
    <source>
        <strain evidence="2">83012</strain>
    </source>
</reference>
<dbReference type="RefSeq" id="WP_172113986.1">
    <property type="nucleotide sequence ID" value="NZ_JABFDN010000013.1"/>
</dbReference>
<dbReference type="Pfam" id="PF06568">
    <property type="entry name" value="YjiS-like"/>
    <property type="match status" value="1"/>
</dbReference>
<organism evidence="2 3">
    <name type="scientific">Bradyrhizobium aeschynomenes</name>
    <dbReference type="NCBI Taxonomy" id="2734909"/>
    <lineage>
        <taxon>Bacteria</taxon>
        <taxon>Pseudomonadati</taxon>
        <taxon>Pseudomonadota</taxon>
        <taxon>Alphaproteobacteria</taxon>
        <taxon>Hyphomicrobiales</taxon>
        <taxon>Nitrobacteraceae</taxon>
        <taxon>Bradyrhizobium</taxon>
    </lineage>
</organism>
<name>A0ABX2CLB0_9BRAD</name>
<gene>
    <name evidence="2" type="ORF">HL667_28220</name>
</gene>
<keyword evidence="3" id="KW-1185">Reference proteome</keyword>
<comment type="caution">
    <text evidence="2">The sequence shown here is derived from an EMBL/GenBank/DDBJ whole genome shotgun (WGS) entry which is preliminary data.</text>
</comment>
<evidence type="ECO:0000259" key="1">
    <source>
        <dbReference type="Pfam" id="PF06568"/>
    </source>
</evidence>
<protein>
    <recommendedName>
        <fullName evidence="1">YjiS-like domain-containing protein</fullName>
    </recommendedName>
</protein>
<evidence type="ECO:0000313" key="2">
    <source>
        <dbReference type="EMBL" id="NPU68918.1"/>
    </source>
</evidence>
<sequence length="133" mass="14702">MPPQTHLTAEIARDAATRNRPLTLVKNAAHQAPAAPRSEASATVLRDVVSEKNAAGPPGGAASWLFRGIARSWHAFQDSCRRRRMRLHLRDLSEAQLIDIGLSQGDLDHLAAHRALERLRYDMANTMMSRGVM</sequence>
<accession>A0ABX2CLB0</accession>
<feature type="domain" description="YjiS-like" evidence="1">
    <location>
        <begin position="73"/>
        <end position="107"/>
    </location>
</feature>
<dbReference type="Proteomes" id="UP000886476">
    <property type="component" value="Unassembled WGS sequence"/>
</dbReference>
<evidence type="ECO:0000313" key="3">
    <source>
        <dbReference type="Proteomes" id="UP000886476"/>
    </source>
</evidence>
<dbReference type="EMBL" id="JABFDN010000013">
    <property type="protein sequence ID" value="NPU68918.1"/>
    <property type="molecule type" value="Genomic_DNA"/>
</dbReference>
<proteinExistence type="predicted"/>
<dbReference type="InterPro" id="IPR009506">
    <property type="entry name" value="YjiS-like"/>
</dbReference>